<keyword evidence="4 6" id="KW-0472">Membrane</keyword>
<feature type="transmembrane region" description="Helical" evidence="6">
    <location>
        <begin position="199"/>
        <end position="222"/>
    </location>
</feature>
<evidence type="ECO:0000256" key="3">
    <source>
        <dbReference type="ARBA" id="ARBA00022989"/>
    </source>
</evidence>
<sequence length="335" mass="35099">MQRRQFSPLLALVALVGTHVNAQGTNATCQSSFDWMTNSRGQSPCLVTAYLNTPCLSNAADAYVYSLPSGFHYRPPLVSTATACQCNTVFYSVIQACAVCQGDPIVPWSTWNQNCTAAIYESVYPEPIPSGTAVPAWAFLDVTVSDNFNASAAQLNEETNPAESSASSVAALPTNSPTVGGPLPTHAAAASHSGSPVGAIVGGVVGGVVGLAILAAIGIFFWRRRGRSSAARTSAASNIDMTGGEYPAVSQVYTPIPVFPASPPPVAEYVSPGRIYDPNDPSTFPTGMDESLHSTQQILYSPSSPPPVSFTSNQPEYQQQHVVAPQGHYTGVAEV</sequence>
<gene>
    <name evidence="8" type="ORF">EUX98_g6170</name>
</gene>
<evidence type="ECO:0000256" key="7">
    <source>
        <dbReference type="SAM" id="SignalP"/>
    </source>
</evidence>
<evidence type="ECO:0000313" key="9">
    <source>
        <dbReference type="Proteomes" id="UP000308730"/>
    </source>
</evidence>
<dbReference type="EMBL" id="SGPM01000208">
    <property type="protein sequence ID" value="THH28014.1"/>
    <property type="molecule type" value="Genomic_DNA"/>
</dbReference>
<name>A0A4S4MPM8_9APHY</name>
<evidence type="ECO:0000256" key="2">
    <source>
        <dbReference type="ARBA" id="ARBA00022692"/>
    </source>
</evidence>
<dbReference type="GO" id="GO:0016020">
    <property type="term" value="C:membrane"/>
    <property type="evidence" value="ECO:0007669"/>
    <property type="project" value="UniProtKB-SubCell"/>
</dbReference>
<keyword evidence="9" id="KW-1185">Reference proteome</keyword>
<keyword evidence="3 6" id="KW-1133">Transmembrane helix</keyword>
<comment type="caution">
    <text evidence="8">The sequence shown here is derived from an EMBL/GenBank/DDBJ whole genome shotgun (WGS) entry which is preliminary data.</text>
</comment>
<keyword evidence="2 6" id="KW-0812">Transmembrane</keyword>
<organism evidence="8 9">
    <name type="scientific">Antrodiella citrinella</name>
    <dbReference type="NCBI Taxonomy" id="2447956"/>
    <lineage>
        <taxon>Eukaryota</taxon>
        <taxon>Fungi</taxon>
        <taxon>Dikarya</taxon>
        <taxon>Basidiomycota</taxon>
        <taxon>Agaricomycotina</taxon>
        <taxon>Agaricomycetes</taxon>
        <taxon>Polyporales</taxon>
        <taxon>Steccherinaceae</taxon>
        <taxon>Antrodiella</taxon>
    </lineage>
</organism>
<reference evidence="8 9" key="1">
    <citation type="submission" date="2019-02" db="EMBL/GenBank/DDBJ databases">
        <title>Genome sequencing of the rare red list fungi Antrodiella citrinella (Flaviporus citrinellus).</title>
        <authorList>
            <person name="Buettner E."/>
            <person name="Kellner H."/>
        </authorList>
    </citation>
    <scope>NUCLEOTIDE SEQUENCE [LARGE SCALE GENOMIC DNA]</scope>
    <source>
        <strain evidence="8 9">DSM 108506</strain>
    </source>
</reference>
<dbReference type="GO" id="GO:0071944">
    <property type="term" value="C:cell periphery"/>
    <property type="evidence" value="ECO:0007669"/>
    <property type="project" value="UniProtKB-ARBA"/>
</dbReference>
<dbReference type="OrthoDB" id="2754894at2759"/>
<evidence type="ECO:0000256" key="4">
    <source>
        <dbReference type="ARBA" id="ARBA00023136"/>
    </source>
</evidence>
<feature type="chain" id="PRO_5020506050" description="Transmembrane protein" evidence="7">
    <location>
        <begin position="23"/>
        <end position="335"/>
    </location>
</feature>
<evidence type="ECO:0000256" key="6">
    <source>
        <dbReference type="SAM" id="Phobius"/>
    </source>
</evidence>
<evidence type="ECO:0008006" key="10">
    <source>
        <dbReference type="Google" id="ProtNLM"/>
    </source>
</evidence>
<dbReference type="InterPro" id="IPR051694">
    <property type="entry name" value="Immunoregulatory_rcpt-like"/>
</dbReference>
<protein>
    <recommendedName>
        <fullName evidence="10">Transmembrane protein</fullName>
    </recommendedName>
</protein>
<keyword evidence="7" id="KW-0732">Signal</keyword>
<evidence type="ECO:0000256" key="1">
    <source>
        <dbReference type="ARBA" id="ARBA00004167"/>
    </source>
</evidence>
<feature type="region of interest" description="Disordered" evidence="5">
    <location>
        <begin position="155"/>
        <end position="175"/>
    </location>
</feature>
<evidence type="ECO:0000313" key="8">
    <source>
        <dbReference type="EMBL" id="THH28014.1"/>
    </source>
</evidence>
<accession>A0A4S4MPM8</accession>
<proteinExistence type="predicted"/>
<dbReference type="AlphaFoldDB" id="A0A4S4MPM8"/>
<dbReference type="Proteomes" id="UP000308730">
    <property type="component" value="Unassembled WGS sequence"/>
</dbReference>
<evidence type="ECO:0000256" key="5">
    <source>
        <dbReference type="SAM" id="MobiDB-lite"/>
    </source>
</evidence>
<dbReference type="PANTHER" id="PTHR15549">
    <property type="entry name" value="PAIRED IMMUNOGLOBULIN-LIKE TYPE 2 RECEPTOR"/>
    <property type="match status" value="1"/>
</dbReference>
<feature type="signal peptide" evidence="7">
    <location>
        <begin position="1"/>
        <end position="22"/>
    </location>
</feature>
<dbReference type="Gene3D" id="1.20.5.510">
    <property type="entry name" value="Single helix bin"/>
    <property type="match status" value="1"/>
</dbReference>
<comment type="subcellular location">
    <subcellularLocation>
        <location evidence="1">Membrane</location>
        <topology evidence="1">Single-pass membrane protein</topology>
    </subcellularLocation>
</comment>
<dbReference type="PANTHER" id="PTHR15549:SF27">
    <property type="entry name" value="CHITIN-BINDING TYPE-1 DOMAIN-CONTAINING PROTEIN"/>
    <property type="match status" value="1"/>
</dbReference>